<dbReference type="GO" id="GO:0005739">
    <property type="term" value="C:mitochondrion"/>
    <property type="evidence" value="ECO:0007669"/>
    <property type="project" value="TreeGrafter"/>
</dbReference>
<dbReference type="eggNOG" id="KOG4609">
    <property type="taxonomic scope" value="Eukaryota"/>
</dbReference>
<dbReference type="PANTHER" id="PTHR20935:SF0">
    <property type="entry name" value="SERINE_THREONINE-PROTEIN PHOSPHATASE PGAM5, MITOCHONDRIAL"/>
    <property type="match status" value="1"/>
</dbReference>
<evidence type="ECO:0000256" key="2">
    <source>
        <dbReference type="ARBA" id="ARBA00013081"/>
    </source>
</evidence>
<protein>
    <recommendedName>
        <fullName evidence="4">Serine/threonine-protein phosphatase PGAM5, mitochondrial</fullName>
        <ecNumber evidence="2">3.1.3.16</ecNumber>
    </recommendedName>
    <alternativeName>
        <fullName evidence="5">Serine/threonine-protein phosphatase Pgam5, mitochondrial</fullName>
    </alternativeName>
</protein>
<dbReference type="SMART" id="SM00855">
    <property type="entry name" value="PGAM"/>
    <property type="match status" value="1"/>
</dbReference>
<evidence type="ECO:0000256" key="3">
    <source>
        <dbReference type="ARBA" id="ARBA00022801"/>
    </source>
</evidence>
<dbReference type="AlphaFoldDB" id="A0A1X7UBT3"/>
<dbReference type="STRING" id="400682.A0A1X7UBT3"/>
<evidence type="ECO:0000256" key="1">
    <source>
        <dbReference type="ARBA" id="ARBA00006717"/>
    </source>
</evidence>
<organism evidence="7">
    <name type="scientific">Amphimedon queenslandica</name>
    <name type="common">Sponge</name>
    <dbReference type="NCBI Taxonomy" id="400682"/>
    <lineage>
        <taxon>Eukaryota</taxon>
        <taxon>Metazoa</taxon>
        <taxon>Porifera</taxon>
        <taxon>Demospongiae</taxon>
        <taxon>Heteroscleromorpha</taxon>
        <taxon>Haplosclerida</taxon>
        <taxon>Niphatidae</taxon>
        <taxon>Amphimedon</taxon>
    </lineage>
</organism>
<feature type="binding site" evidence="6">
    <location>
        <position position="133"/>
    </location>
    <ligand>
        <name>substrate</name>
    </ligand>
</feature>
<sequence length="555" mass="61608">MAAMRLLLVGAAGFSSFYFLKENKRLYAISYGRHVYDGEEKRTTWDKNWDHRQPIKTEEEKKINGEGGDKGKSEVPTATRHLILVRHGQYVMDDDPDKKILTELGRRQAVETGKRLKELNLPFTILYHSTMVRAVETADIISQHLPGVPVNTTEILCEGAPIKPEPAVTHWKPEHWQFFQDGSRIETAFRQFFHRAPPEQKEDSYELIVCHANVIRYFVCRSLQLPPEAWLRMSIGNCGITKISIRPNGRVSLKEMGGVTFFPRIETSSILDKLFLLTYNIKKGQGMSVFLKLFLIFCISGSSFSLDRDDFYQDSSATTLATVSDSGSASGLSLPLTITNIRGLSDDSALAGAAFLLFKKITGGLLTLSLPIYNIGLQRRTVAAGYSGSSTLKISVDVLLRNKALNDIKAKFPALNGDSIYPTHLLLFEVDDLHTNVGTDLDGTIAQLVLATNGRYTFGIVLIVHVFSSAGTFTGSYNDDFSQLLVEYPFATNGALNSNAATESNVDTPGKYVIDFNDALPPPPVCQCKKRLEALACHTMKQMSGNILSFCSQYM</sequence>
<dbReference type="InterPro" id="IPR013078">
    <property type="entry name" value="His_Pase_superF_clade-1"/>
</dbReference>
<dbReference type="InterPro" id="IPR051021">
    <property type="entry name" value="Mito_Ser/Thr_phosphatase"/>
</dbReference>
<name>A0A1X7UBT3_AMPQE</name>
<dbReference type="GO" id="GO:0090141">
    <property type="term" value="P:positive regulation of mitochondrial fission"/>
    <property type="evidence" value="ECO:0007669"/>
    <property type="project" value="TreeGrafter"/>
</dbReference>
<dbReference type="CDD" id="cd07067">
    <property type="entry name" value="HP_PGM_like"/>
    <property type="match status" value="1"/>
</dbReference>
<dbReference type="OrthoDB" id="2118094at2759"/>
<comment type="similarity">
    <text evidence="1">Belongs to the phosphoglycerate mutase family. BPG-dependent PGAM subfamily.</text>
</comment>
<proteinExistence type="inferred from homology"/>
<dbReference type="InterPro" id="IPR029033">
    <property type="entry name" value="His_PPase_superfam"/>
</dbReference>
<evidence type="ECO:0000256" key="4">
    <source>
        <dbReference type="ARBA" id="ARBA00039765"/>
    </source>
</evidence>
<dbReference type="EC" id="3.1.3.16" evidence="2"/>
<reference evidence="7" key="1">
    <citation type="submission" date="2017-05" db="UniProtKB">
        <authorList>
            <consortium name="EnsemblMetazoa"/>
        </authorList>
    </citation>
    <scope>IDENTIFICATION</scope>
</reference>
<dbReference type="InParanoid" id="A0A1X7UBT3"/>
<dbReference type="GO" id="GO:0004722">
    <property type="term" value="F:protein serine/threonine phosphatase activity"/>
    <property type="evidence" value="ECO:0007669"/>
    <property type="project" value="UniProtKB-EC"/>
</dbReference>
<dbReference type="Gene3D" id="3.40.50.1240">
    <property type="entry name" value="Phosphoglycerate mutase-like"/>
    <property type="match status" value="1"/>
</dbReference>
<evidence type="ECO:0000313" key="7">
    <source>
        <dbReference type="EnsemblMetazoa" id="Aqu2.1.25403_001"/>
    </source>
</evidence>
<evidence type="ECO:0000256" key="6">
    <source>
        <dbReference type="PIRSR" id="PIRSR613078-2"/>
    </source>
</evidence>
<dbReference type="EnsemblMetazoa" id="Aqu2.1.25403_001">
    <property type="protein sequence ID" value="Aqu2.1.25403_001"/>
    <property type="gene ID" value="Aqu2.1.25403"/>
</dbReference>
<evidence type="ECO:0000256" key="5">
    <source>
        <dbReference type="ARBA" id="ARBA00040722"/>
    </source>
</evidence>
<dbReference type="PANTHER" id="PTHR20935">
    <property type="entry name" value="PHOSPHOGLYCERATE MUTASE-RELATED"/>
    <property type="match status" value="1"/>
</dbReference>
<dbReference type="Pfam" id="PF00300">
    <property type="entry name" value="His_Phos_1"/>
    <property type="match status" value="1"/>
</dbReference>
<dbReference type="SUPFAM" id="SSF53254">
    <property type="entry name" value="Phosphoglycerate mutase-like"/>
    <property type="match status" value="1"/>
</dbReference>
<keyword evidence="3" id="KW-0378">Hydrolase</keyword>
<accession>A0A1X7UBT3</accession>